<evidence type="ECO:0000256" key="1">
    <source>
        <dbReference type="ARBA" id="ARBA00022670"/>
    </source>
</evidence>
<dbReference type="PANTHER" id="PTHR34978">
    <property type="entry name" value="POSSIBLE SENSOR-TRANSDUCER PROTEIN BLAR"/>
    <property type="match status" value="1"/>
</dbReference>
<reference evidence="9 10" key="1">
    <citation type="submission" date="2020-11" db="EMBL/GenBank/DDBJ databases">
        <title>Pseudonocardia abyssalis sp. nov. and Pseudonocardia oceani sp. nov., description and phylogenomic analysis of two novel actinomycetes isolated from the deep Southern Ocean.</title>
        <authorList>
            <person name="Parra J."/>
        </authorList>
    </citation>
    <scope>NUCLEOTIDE SEQUENCE [LARGE SCALE GENOMIC DNA]</scope>
    <source>
        <strain evidence="9 10">KRD-168</strain>
    </source>
</reference>
<sequence length="315" mass="32732">MTAAACLIVYGFVVAVVAPRVLYRRALLDRAPTFGVTIWLAAIVGVLVAWLSAVVLAAVEVLLSPEVRHVVGRCAASFCAAALGAHGSVGQWLAIGTAVALVAGTVGASFGLGRALLRARTLTHRHADDARLLGHHDSTLGAVILDVPERVVYAVAGRPPTIVLSRPALQSLDQDQLGVILAHERAHLAGRHHLVLGLSGALARIMPRVRLFTTGRRELARLVEMCADDAAIHDSRSARDLLRALVTLSAPVGMPGSALAAAATDVTERAQRLASPPDRGALRRARTLLTAGSVTLLAGPTLVGAVACGVLPFGL</sequence>
<dbReference type="Proteomes" id="UP000694287">
    <property type="component" value="Unassembled WGS sequence"/>
</dbReference>
<name>A0ABS6URM8_9PSEU</name>
<dbReference type="CDD" id="cd07326">
    <property type="entry name" value="M56_BlaR1_MecR1_like"/>
    <property type="match status" value="1"/>
</dbReference>
<evidence type="ECO:0000313" key="9">
    <source>
        <dbReference type="EMBL" id="MBW0134892.1"/>
    </source>
</evidence>
<feature type="transmembrane region" description="Helical" evidence="7">
    <location>
        <begin position="288"/>
        <end position="313"/>
    </location>
</feature>
<keyword evidence="10" id="KW-1185">Reference proteome</keyword>
<evidence type="ECO:0000256" key="7">
    <source>
        <dbReference type="SAM" id="Phobius"/>
    </source>
</evidence>
<feature type="domain" description="Peptidase M48" evidence="8">
    <location>
        <begin position="147"/>
        <end position="196"/>
    </location>
</feature>
<keyword evidence="2" id="KW-0479">Metal-binding</keyword>
<proteinExistence type="inferred from homology"/>
<dbReference type="InterPro" id="IPR001915">
    <property type="entry name" value="Peptidase_M48"/>
</dbReference>
<dbReference type="Pfam" id="PF01435">
    <property type="entry name" value="Peptidase_M48"/>
    <property type="match status" value="1"/>
</dbReference>
<dbReference type="InterPro" id="IPR052173">
    <property type="entry name" value="Beta-lactam_resp_regulator"/>
</dbReference>
<dbReference type="EMBL" id="JADQDK010000001">
    <property type="protein sequence ID" value="MBW0134892.1"/>
    <property type="molecule type" value="Genomic_DNA"/>
</dbReference>
<keyword evidence="7" id="KW-1133">Transmembrane helix</keyword>
<accession>A0ABS6URM8</accession>
<keyword evidence="1 6" id="KW-0645">Protease</keyword>
<keyword evidence="4 6" id="KW-0862">Zinc</keyword>
<protein>
    <submittedName>
        <fullName evidence="9">M56 family metallopeptidase</fullName>
    </submittedName>
</protein>
<keyword evidence="7" id="KW-0472">Membrane</keyword>
<dbReference type="RefSeq" id="WP_218601305.1">
    <property type="nucleotide sequence ID" value="NZ_JADQDJ010000017.1"/>
</dbReference>
<comment type="cofactor">
    <cofactor evidence="6">
        <name>Zn(2+)</name>
        <dbReference type="ChEBI" id="CHEBI:29105"/>
    </cofactor>
    <text evidence="6">Binds 1 zinc ion per subunit.</text>
</comment>
<gene>
    <name evidence="9" type="ORF">I4I81_11555</name>
</gene>
<organism evidence="9 10">
    <name type="scientific">Pseudonocardia abyssalis</name>
    <dbReference type="NCBI Taxonomy" id="2792008"/>
    <lineage>
        <taxon>Bacteria</taxon>
        <taxon>Bacillati</taxon>
        <taxon>Actinomycetota</taxon>
        <taxon>Actinomycetes</taxon>
        <taxon>Pseudonocardiales</taxon>
        <taxon>Pseudonocardiaceae</taxon>
        <taxon>Pseudonocardia</taxon>
    </lineage>
</organism>
<keyword evidence="7" id="KW-0812">Transmembrane</keyword>
<dbReference type="PANTHER" id="PTHR34978:SF3">
    <property type="entry name" value="SLR0241 PROTEIN"/>
    <property type="match status" value="1"/>
</dbReference>
<comment type="similarity">
    <text evidence="6">Belongs to the peptidase M48 family.</text>
</comment>
<evidence type="ECO:0000256" key="5">
    <source>
        <dbReference type="ARBA" id="ARBA00023049"/>
    </source>
</evidence>
<feature type="transmembrane region" description="Helical" evidence="7">
    <location>
        <begin position="39"/>
        <end position="63"/>
    </location>
</feature>
<evidence type="ECO:0000259" key="8">
    <source>
        <dbReference type="Pfam" id="PF01435"/>
    </source>
</evidence>
<keyword evidence="3 6" id="KW-0378">Hydrolase</keyword>
<evidence type="ECO:0000256" key="6">
    <source>
        <dbReference type="RuleBase" id="RU003983"/>
    </source>
</evidence>
<comment type="caution">
    <text evidence="9">The sequence shown here is derived from an EMBL/GenBank/DDBJ whole genome shotgun (WGS) entry which is preliminary data.</text>
</comment>
<evidence type="ECO:0000256" key="3">
    <source>
        <dbReference type="ARBA" id="ARBA00022801"/>
    </source>
</evidence>
<feature type="transmembrane region" description="Helical" evidence="7">
    <location>
        <begin position="92"/>
        <end position="117"/>
    </location>
</feature>
<evidence type="ECO:0000256" key="4">
    <source>
        <dbReference type="ARBA" id="ARBA00022833"/>
    </source>
</evidence>
<evidence type="ECO:0000313" key="10">
    <source>
        <dbReference type="Proteomes" id="UP000694287"/>
    </source>
</evidence>
<keyword evidence="5 6" id="KW-0482">Metalloprotease</keyword>
<evidence type="ECO:0000256" key="2">
    <source>
        <dbReference type="ARBA" id="ARBA00022723"/>
    </source>
</evidence>